<protein>
    <recommendedName>
        <fullName evidence="4">Outer membrane protein beta-barrel domain-containing protein</fullName>
    </recommendedName>
</protein>
<comment type="caution">
    <text evidence="2">The sequence shown here is derived from an EMBL/GenBank/DDBJ whole genome shotgun (WGS) entry which is preliminary data.</text>
</comment>
<keyword evidence="1" id="KW-0732">Signal</keyword>
<evidence type="ECO:0000313" key="3">
    <source>
        <dbReference type="Proteomes" id="UP000753961"/>
    </source>
</evidence>
<dbReference type="EMBL" id="JAHVHU010000030">
    <property type="protein sequence ID" value="MBY5960274.1"/>
    <property type="molecule type" value="Genomic_DNA"/>
</dbReference>
<proteinExistence type="predicted"/>
<feature type="signal peptide" evidence="1">
    <location>
        <begin position="1"/>
        <end position="27"/>
    </location>
</feature>
<evidence type="ECO:0008006" key="4">
    <source>
        <dbReference type="Google" id="ProtNLM"/>
    </source>
</evidence>
<accession>A0A953HS74</accession>
<evidence type="ECO:0000256" key="1">
    <source>
        <dbReference type="SAM" id="SignalP"/>
    </source>
</evidence>
<dbReference type="RefSeq" id="WP_222581822.1">
    <property type="nucleotide sequence ID" value="NZ_JAHVHU010000030.1"/>
</dbReference>
<keyword evidence="3" id="KW-1185">Reference proteome</keyword>
<dbReference type="AlphaFoldDB" id="A0A953HS74"/>
<gene>
    <name evidence="2" type="ORF">KUV50_19135</name>
</gene>
<sequence length="155" mass="17050">MRNSIRSSLTIALFTFIFIAMTHQVSAQRQAGDVGLGVQIGQPTGVSLKIYNPGASTDFLAAWDWDNFLFLNIHAIFDASLNDAHTIHFFYGPGGFIGIHQNPGNNKIDLGLSGNFGLDFLIQNFEIFVQATPRLSLKNTNNFNIGGGAGFRFYF</sequence>
<organism evidence="2 3">
    <name type="scientific">Membranihabitans marinus</name>
    <dbReference type="NCBI Taxonomy" id="1227546"/>
    <lineage>
        <taxon>Bacteria</taxon>
        <taxon>Pseudomonadati</taxon>
        <taxon>Bacteroidota</taxon>
        <taxon>Saprospiria</taxon>
        <taxon>Saprospirales</taxon>
        <taxon>Saprospiraceae</taxon>
        <taxon>Membranihabitans</taxon>
    </lineage>
</organism>
<dbReference type="Proteomes" id="UP000753961">
    <property type="component" value="Unassembled WGS sequence"/>
</dbReference>
<name>A0A953HS74_9BACT</name>
<evidence type="ECO:0000313" key="2">
    <source>
        <dbReference type="EMBL" id="MBY5960274.1"/>
    </source>
</evidence>
<feature type="chain" id="PRO_5037959326" description="Outer membrane protein beta-barrel domain-containing protein" evidence="1">
    <location>
        <begin position="28"/>
        <end position="155"/>
    </location>
</feature>
<reference evidence="2" key="1">
    <citation type="submission" date="2021-06" db="EMBL/GenBank/DDBJ databases">
        <title>44 bacteria genomes isolated from Dapeng, Shenzhen.</title>
        <authorList>
            <person name="Zheng W."/>
            <person name="Yu S."/>
            <person name="Huang Y."/>
        </authorList>
    </citation>
    <scope>NUCLEOTIDE SEQUENCE</scope>
    <source>
        <strain evidence="2">DP5N28-2</strain>
    </source>
</reference>